<dbReference type="Proteomes" id="UP000593561">
    <property type="component" value="Unassembled WGS sequence"/>
</dbReference>
<accession>A0A7J8S420</accession>
<evidence type="ECO:0000313" key="2">
    <source>
        <dbReference type="Proteomes" id="UP000593561"/>
    </source>
</evidence>
<comment type="caution">
    <text evidence="1">The sequence shown here is derived from an EMBL/GenBank/DDBJ whole genome shotgun (WGS) entry which is preliminary data.</text>
</comment>
<organism evidence="1 2">
    <name type="scientific">Gossypium davidsonii</name>
    <name type="common">Davidson's cotton</name>
    <name type="synonym">Gossypium klotzschianum subsp. davidsonii</name>
    <dbReference type="NCBI Taxonomy" id="34287"/>
    <lineage>
        <taxon>Eukaryota</taxon>
        <taxon>Viridiplantae</taxon>
        <taxon>Streptophyta</taxon>
        <taxon>Embryophyta</taxon>
        <taxon>Tracheophyta</taxon>
        <taxon>Spermatophyta</taxon>
        <taxon>Magnoliopsida</taxon>
        <taxon>eudicotyledons</taxon>
        <taxon>Gunneridae</taxon>
        <taxon>Pentapetalae</taxon>
        <taxon>rosids</taxon>
        <taxon>malvids</taxon>
        <taxon>Malvales</taxon>
        <taxon>Malvaceae</taxon>
        <taxon>Malvoideae</taxon>
        <taxon>Gossypium</taxon>
    </lineage>
</organism>
<dbReference type="Pfam" id="PF14223">
    <property type="entry name" value="Retrotran_gag_2"/>
    <property type="match status" value="1"/>
</dbReference>
<gene>
    <name evidence="1" type="ORF">Godav_006526</name>
</gene>
<keyword evidence="2" id="KW-1185">Reference proteome</keyword>
<dbReference type="EMBL" id="JABFAC010000008">
    <property type="protein sequence ID" value="MBA0620858.1"/>
    <property type="molecule type" value="Genomic_DNA"/>
</dbReference>
<name>A0A7J8S420_GOSDV</name>
<proteinExistence type="predicted"/>
<protein>
    <submittedName>
        <fullName evidence="1">Uncharacterized protein</fullName>
    </submittedName>
</protein>
<sequence length="72" mass="8630">MEKTSFALWKRLETFYATKSLANCLVLKQRIFMFFMNKCELLRDYISQFITLLNDLKNVEVQIDDEDQAMLL</sequence>
<dbReference type="AlphaFoldDB" id="A0A7J8S420"/>
<evidence type="ECO:0000313" key="1">
    <source>
        <dbReference type="EMBL" id="MBA0620858.1"/>
    </source>
</evidence>
<reference evidence="1 2" key="1">
    <citation type="journal article" date="2019" name="Genome Biol. Evol.">
        <title>Insights into the evolution of the New World diploid cottons (Gossypium, subgenus Houzingenia) based on genome sequencing.</title>
        <authorList>
            <person name="Grover C.E."/>
            <person name="Arick M.A. 2nd"/>
            <person name="Thrash A."/>
            <person name="Conover J.L."/>
            <person name="Sanders W.S."/>
            <person name="Peterson D.G."/>
            <person name="Frelichowski J.E."/>
            <person name="Scheffler J.A."/>
            <person name="Scheffler B.E."/>
            <person name="Wendel J.F."/>
        </authorList>
    </citation>
    <scope>NUCLEOTIDE SEQUENCE [LARGE SCALE GENOMIC DNA]</scope>
    <source>
        <strain evidence="1">27</strain>
        <tissue evidence="1">Leaf</tissue>
    </source>
</reference>
<feature type="non-terminal residue" evidence="1">
    <location>
        <position position="72"/>
    </location>
</feature>